<feature type="compositionally biased region" description="Low complexity" evidence="1">
    <location>
        <begin position="270"/>
        <end position="289"/>
    </location>
</feature>
<feature type="compositionally biased region" description="Low complexity" evidence="1">
    <location>
        <begin position="207"/>
        <end position="222"/>
    </location>
</feature>
<keyword evidence="2" id="KW-0812">Transmembrane</keyword>
<feature type="transmembrane region" description="Helical" evidence="2">
    <location>
        <begin position="35"/>
        <end position="58"/>
    </location>
</feature>
<evidence type="ECO:0000256" key="1">
    <source>
        <dbReference type="SAM" id="MobiDB-lite"/>
    </source>
</evidence>
<dbReference type="Proteomes" id="UP001178507">
    <property type="component" value="Unassembled WGS sequence"/>
</dbReference>
<feature type="non-terminal residue" evidence="3">
    <location>
        <position position="1"/>
    </location>
</feature>
<reference evidence="3" key="1">
    <citation type="submission" date="2023-08" db="EMBL/GenBank/DDBJ databases">
        <authorList>
            <person name="Chen Y."/>
            <person name="Shah S."/>
            <person name="Dougan E. K."/>
            <person name="Thang M."/>
            <person name="Chan C."/>
        </authorList>
    </citation>
    <scope>NUCLEOTIDE SEQUENCE</scope>
</reference>
<feature type="region of interest" description="Disordered" evidence="1">
    <location>
        <begin position="108"/>
        <end position="338"/>
    </location>
</feature>
<feature type="compositionally biased region" description="Low complexity" evidence="1">
    <location>
        <begin position="133"/>
        <end position="149"/>
    </location>
</feature>
<feature type="compositionally biased region" description="Polar residues" evidence="1">
    <location>
        <begin position="311"/>
        <end position="321"/>
    </location>
</feature>
<protein>
    <submittedName>
        <fullName evidence="3">Uncharacterized protein</fullName>
    </submittedName>
</protein>
<proteinExistence type="predicted"/>
<feature type="compositionally biased region" description="Polar residues" evidence="1">
    <location>
        <begin position="223"/>
        <end position="251"/>
    </location>
</feature>
<name>A0AA36JQF0_9DINO</name>
<feature type="compositionally biased region" description="Polar residues" evidence="1">
    <location>
        <begin position="258"/>
        <end position="269"/>
    </location>
</feature>
<dbReference type="EMBL" id="CAUJNA010003819">
    <property type="protein sequence ID" value="CAJ1410485.1"/>
    <property type="molecule type" value="Genomic_DNA"/>
</dbReference>
<keyword evidence="4" id="KW-1185">Reference proteome</keyword>
<dbReference type="AlphaFoldDB" id="A0AA36JQF0"/>
<gene>
    <name evidence="3" type="ORF">EVOR1521_LOCUS31302</name>
</gene>
<keyword evidence="2" id="KW-1133">Transmembrane helix</keyword>
<comment type="caution">
    <text evidence="3">The sequence shown here is derived from an EMBL/GenBank/DDBJ whole genome shotgun (WGS) entry which is preliminary data.</text>
</comment>
<evidence type="ECO:0000313" key="3">
    <source>
        <dbReference type="EMBL" id="CAJ1410485.1"/>
    </source>
</evidence>
<accession>A0AA36JQF0</accession>
<evidence type="ECO:0000313" key="4">
    <source>
        <dbReference type="Proteomes" id="UP001178507"/>
    </source>
</evidence>
<feature type="compositionally biased region" description="Low complexity" evidence="1">
    <location>
        <begin position="296"/>
        <end position="310"/>
    </location>
</feature>
<feature type="compositionally biased region" description="Polar residues" evidence="1">
    <location>
        <begin position="150"/>
        <end position="181"/>
    </location>
</feature>
<organism evidence="3 4">
    <name type="scientific">Effrenium voratum</name>
    <dbReference type="NCBI Taxonomy" id="2562239"/>
    <lineage>
        <taxon>Eukaryota</taxon>
        <taxon>Sar</taxon>
        <taxon>Alveolata</taxon>
        <taxon>Dinophyceae</taxon>
        <taxon>Suessiales</taxon>
        <taxon>Symbiodiniaceae</taxon>
        <taxon>Effrenium</taxon>
    </lineage>
</organism>
<evidence type="ECO:0000256" key="2">
    <source>
        <dbReference type="SAM" id="Phobius"/>
    </source>
</evidence>
<sequence length="657" mass="70629">KVLKCYFAPAQGRHIAPSANLSPCERRAPMCRGRLWWTAGSCFALFSVSHFFIGQMALESPPESSALRVDLSRALLSARTRRGTNAAANDSNSSNLTESIATVPARLLPGDASTTNTAPTATSQPLNGQEVHTTSSTARTAAPSSPSLPVTAQASHTTGSSTTNTASPTLASQPLNAQVVHTTATSTTTNATPTSPSQPLSAQDVHTTATSTTTNATPTSPSQSLTAQDSRTTGASTTNAASPTVTSQPLNTRDVHTAATTSLRVTGQDSHTTSVSAASSAPSTVTSQSYTRDVHTTAAGTTRTAATSPTEPLTKQDSHTTAGAAGITLAPQRPRSIRPSTAYARGLNLAESQEVRHRSKCWANCTSRLKSPWLVLAGDTNWRLVFQLLQGLLEGAGLQVKSRAPNPTDRQTPEEVQAACMRPPNFKITWRGELCCPHYFDDDILYSFGPREIRISFRFVACAEQRLKISKETQRSLVVGSPLQRCCLRLKNEEIDFESFQICGQAPRIQMPVNHKAYHKPHMLVFNHGLWHLPDGNGTCNATFGHCLADKQDRPKGRQGRQMGIASALAEIQAAGISVLWASNPLVEPGLRVSRKRVKEDLSCQREAAKASNVSVLDVVRLLEPKALNYSLNRHYFKDVLAEQLLKDIMSELGCSC</sequence>
<keyword evidence="2" id="KW-0472">Membrane</keyword>
<feature type="compositionally biased region" description="Low complexity" evidence="1">
    <location>
        <begin position="182"/>
        <end position="197"/>
    </location>
</feature>
<feature type="compositionally biased region" description="Low complexity" evidence="1">
    <location>
        <begin position="112"/>
        <end position="123"/>
    </location>
</feature>